<evidence type="ECO:0000313" key="8">
    <source>
        <dbReference type="EMBL" id="APG77049.1"/>
    </source>
</evidence>
<dbReference type="GO" id="GO:0039694">
    <property type="term" value="P:viral RNA genome replication"/>
    <property type="evidence" value="ECO:0007669"/>
    <property type="project" value="InterPro"/>
</dbReference>
<keyword evidence="2" id="KW-0547">Nucleotide-binding</keyword>
<dbReference type="InterPro" id="IPR005093">
    <property type="entry name" value="RNArep_beta"/>
</dbReference>
<keyword evidence="3" id="KW-0693">Viral RNA replication</keyword>
<dbReference type="GO" id="GO:0000166">
    <property type="term" value="F:nucleotide binding"/>
    <property type="evidence" value="ECO:0007669"/>
    <property type="project" value="UniProtKB-KW"/>
</dbReference>
<dbReference type="InterPro" id="IPR007096">
    <property type="entry name" value="RNA-dir_Rpol_cat_phage"/>
</dbReference>
<dbReference type="GO" id="GO:0046872">
    <property type="term" value="F:metal ion binding"/>
    <property type="evidence" value="ECO:0007669"/>
    <property type="project" value="UniProtKB-KW"/>
</dbReference>
<dbReference type="EC" id="2.7.7.48" evidence="1"/>
<sequence length="641" mass="71644">MTKKTIEVLLQVLDGLITDTSRITGLDLDPLLGDFSKISVTSKSRGLDVLSISLPAICNDFERSLDIGKYERSYNGPLSALAGNTPDLFSTLYGRVFGSDGILVDEPCVDSIRCLRQLLLFAKKVDVECSQERISDSVTKFISIEDELPEPILGWGNICLFGSNPRHDIISCAYDHYESSRCSGTEVSSEPGKWDHLTGDLSAIFRLAGRTICKWRLPNSFKPKHGPGAVSETYVSSKYEFPSWNPRLEQFFPFSEYGCYSYTDIGQLSDPISDDDPSAKLIAVPKTQKGPRLIASEPIASQYMQQALLKCFRSWVSQCWLSQCIDFKSQEPSRELTLTASEDRSFSTIDLSSASDRLSCRLVETIFGSNRPLLEHLNAARTPTLRIENDLMPNGSGEMTIWQRKFAAQGAAFTFPVQTVIYTLIAAGVCSRVFNTTPEDARIGEMPRVYGDDIIVPSLAFHRTCSALEALGLRVNNLKSFHNGNFRESCGMDAFGGHDVTPGYVRRTYDAGDLNTVESIVECTNNFYKKGFVEASYKLQMTLPKSIRRLIVGKPIESNVFGFIAPMSTVKKTRWNPELQILEARILRVETKVKKSKPDGNLSLFQWFIELPGPETHWVPGVVKIVKPRIRLRWVPVRDIG</sequence>
<evidence type="ECO:0000256" key="5">
    <source>
        <dbReference type="ARBA" id="ARBA00048744"/>
    </source>
</evidence>
<feature type="binding site" evidence="6">
    <location>
        <position position="453"/>
    </location>
    <ligand>
        <name>Mg(2+)</name>
        <dbReference type="ChEBI" id="CHEBI:18420"/>
        <label>2</label>
    </ligand>
</feature>
<keyword evidence="6" id="KW-0460">Magnesium</keyword>
<evidence type="ECO:0000256" key="2">
    <source>
        <dbReference type="ARBA" id="ARBA00022741"/>
    </source>
</evidence>
<comment type="cofactor">
    <cofactor evidence="6">
        <name>Mg(2+)</name>
        <dbReference type="ChEBI" id="CHEBI:18420"/>
    </cofactor>
    <text evidence="6">Binds 2 Mg(2+) per subunit.</text>
</comment>
<evidence type="ECO:0000256" key="3">
    <source>
        <dbReference type="ARBA" id="ARBA00022953"/>
    </source>
</evidence>
<accession>A0A1L3KIB3</accession>
<keyword evidence="6" id="KW-0479">Metal-binding</keyword>
<evidence type="ECO:0000256" key="6">
    <source>
        <dbReference type="PIRSR" id="PIRSR605093-1"/>
    </source>
</evidence>
<reference evidence="8" key="1">
    <citation type="journal article" date="2016" name="Nature">
        <title>Redefining the invertebrate RNA virosphere.</title>
        <authorList>
            <person name="Shi M."/>
            <person name="Lin X.D."/>
            <person name="Tian J.H."/>
            <person name="Chen L.J."/>
            <person name="Chen X."/>
            <person name="Li C.X."/>
            <person name="Qin X.C."/>
            <person name="Li J."/>
            <person name="Cao J.P."/>
            <person name="Eden J.S."/>
            <person name="Buchmann J."/>
            <person name="Wang W."/>
            <person name="Xu J."/>
            <person name="Holmes E.C."/>
            <person name="Zhang Y.Z."/>
        </authorList>
    </citation>
    <scope>NUCLEOTIDE SEQUENCE</scope>
    <source>
        <strain evidence="8">BHTSS17971</strain>
    </source>
</reference>
<evidence type="ECO:0000259" key="7">
    <source>
        <dbReference type="PROSITE" id="PS50522"/>
    </source>
</evidence>
<feature type="binding site" evidence="6">
    <location>
        <position position="350"/>
    </location>
    <ligand>
        <name>Mg(2+)</name>
        <dbReference type="ChEBI" id="CHEBI:18420"/>
        <label>2</label>
    </ligand>
</feature>
<proteinExistence type="predicted"/>
<comment type="catalytic activity">
    <reaction evidence="5">
        <text>RNA(n) + a ribonucleoside 5'-triphosphate = RNA(n+1) + diphosphate</text>
        <dbReference type="Rhea" id="RHEA:21248"/>
        <dbReference type="Rhea" id="RHEA-COMP:14527"/>
        <dbReference type="Rhea" id="RHEA-COMP:17342"/>
        <dbReference type="ChEBI" id="CHEBI:33019"/>
        <dbReference type="ChEBI" id="CHEBI:61557"/>
        <dbReference type="ChEBI" id="CHEBI:140395"/>
        <dbReference type="EC" id="2.7.7.48"/>
    </reaction>
</comment>
<dbReference type="PROSITE" id="PS50522">
    <property type="entry name" value="RDRP_PHAGE"/>
    <property type="match status" value="1"/>
</dbReference>
<feature type="domain" description="RdRp catalytic" evidence="7">
    <location>
        <begin position="335"/>
        <end position="484"/>
    </location>
</feature>
<feature type="binding site" evidence="6">
    <location>
        <position position="452"/>
    </location>
    <ligand>
        <name>Mg(2+)</name>
        <dbReference type="ChEBI" id="CHEBI:18420"/>
        <label>2</label>
    </ligand>
</feature>
<dbReference type="GO" id="GO:0003968">
    <property type="term" value="F:RNA-directed RNA polymerase activity"/>
    <property type="evidence" value="ECO:0007669"/>
    <property type="project" value="UniProtKB-EC"/>
</dbReference>
<dbReference type="EMBL" id="KX883491">
    <property type="protein sequence ID" value="APG77049.1"/>
    <property type="molecule type" value="Genomic_RNA"/>
</dbReference>
<protein>
    <recommendedName>
        <fullName evidence="1">RNA-directed RNA polymerase</fullName>
        <ecNumber evidence="1">2.7.7.48</ecNumber>
    </recommendedName>
    <alternativeName>
        <fullName evidence="4">RNA replicase beta chain</fullName>
    </alternativeName>
</protein>
<name>A0A1L3KIB3_9VIRU</name>
<dbReference type="Pfam" id="PF03431">
    <property type="entry name" value="RNA_replicase_B"/>
    <property type="match status" value="1"/>
</dbReference>
<evidence type="ECO:0000256" key="1">
    <source>
        <dbReference type="ARBA" id="ARBA00012494"/>
    </source>
</evidence>
<evidence type="ECO:0000256" key="4">
    <source>
        <dbReference type="ARBA" id="ARBA00030248"/>
    </source>
</evidence>
<organism evidence="8">
    <name type="scientific">Beihai levi-like virus 5</name>
    <dbReference type="NCBI Taxonomy" id="1922423"/>
    <lineage>
        <taxon>Viruses</taxon>
        <taxon>Riboviria</taxon>
    </lineage>
</organism>